<accession>A0A1V9XCI9</accession>
<name>A0A1V9XCI9_9ACAR</name>
<evidence type="ECO:0000256" key="1">
    <source>
        <dbReference type="SAM" id="MobiDB-lite"/>
    </source>
</evidence>
<feature type="compositionally biased region" description="Acidic residues" evidence="1">
    <location>
        <begin position="345"/>
        <end position="368"/>
    </location>
</feature>
<evidence type="ECO:0000313" key="4">
    <source>
        <dbReference type="Proteomes" id="UP000192247"/>
    </source>
</evidence>
<feature type="region of interest" description="Disordered" evidence="1">
    <location>
        <begin position="77"/>
        <end position="147"/>
    </location>
</feature>
<dbReference type="EMBL" id="MNPL01015114">
    <property type="protein sequence ID" value="OQR71237.1"/>
    <property type="molecule type" value="Genomic_DNA"/>
</dbReference>
<dbReference type="InterPro" id="IPR015671">
    <property type="entry name" value="GSCR1_dom"/>
</dbReference>
<feature type="compositionally biased region" description="Basic and acidic residues" evidence="1">
    <location>
        <begin position="106"/>
        <end position="143"/>
    </location>
</feature>
<evidence type="ECO:0000259" key="2">
    <source>
        <dbReference type="Pfam" id="PF15249"/>
    </source>
</evidence>
<gene>
    <name evidence="3" type="ORF">BIW11_11124</name>
</gene>
<dbReference type="InParanoid" id="A0A1V9XCI9"/>
<dbReference type="Pfam" id="PF15249">
    <property type="entry name" value="GLTSCR1"/>
    <property type="match status" value="1"/>
</dbReference>
<feature type="non-terminal residue" evidence="3">
    <location>
        <position position="400"/>
    </location>
</feature>
<feature type="compositionally biased region" description="Low complexity" evidence="1">
    <location>
        <begin position="93"/>
        <end position="104"/>
    </location>
</feature>
<proteinExistence type="predicted"/>
<feature type="compositionally biased region" description="Polar residues" evidence="1">
    <location>
        <begin position="307"/>
        <end position="316"/>
    </location>
</feature>
<comment type="caution">
    <text evidence="3">The sequence shown here is derived from an EMBL/GenBank/DDBJ whole genome shotgun (WGS) entry which is preliminary data.</text>
</comment>
<dbReference type="OrthoDB" id="2556847at2759"/>
<feature type="compositionally biased region" description="Basic and acidic residues" evidence="1">
    <location>
        <begin position="1"/>
        <end position="14"/>
    </location>
</feature>
<feature type="domain" description="GLTSCR protein conserved" evidence="2">
    <location>
        <begin position="187"/>
        <end position="281"/>
    </location>
</feature>
<protein>
    <submittedName>
        <fullName evidence="3">Glioma tumor suppressor candidate region 1 protein-like</fullName>
    </submittedName>
</protein>
<feature type="region of interest" description="Disordered" evidence="1">
    <location>
        <begin position="292"/>
        <end position="400"/>
    </location>
</feature>
<sequence>MEQAERDRVAKEKMALTAVKTETGSPPPPTPVAAISALTTTPVIPTVAKVLIKQDVSVSPQANGGFELIPSVAPVVLPTPTTPPVQRPPAPVAPTTAPTTALPAGKTKDVRDSKDKEARADGKEVKESAKDAGKESKDTKDGTKASAKVMTPAMTKAAKKRQAAKERERLAQEKFKRQRFEQRVANDQKEVLTPRLEPFKERQEAIKRLLSYHVADVAEPSVLALQECDAAFERLSARMLQAKEHLISRFQLASLKAGMSETPMNERLLVSQLLLDDEKQLQSERVEETLSLMEGPDPTEFFPMPSSHHNQPTAMETGSDRGGSAAMDPPSGGAGCDEPRPEMLLPDDLDEAEDHEVDEQAEREDDALLDQRGRADADADVDDGIDQASGLMRMDEVHGP</sequence>
<evidence type="ECO:0000313" key="3">
    <source>
        <dbReference type="EMBL" id="OQR71237.1"/>
    </source>
</evidence>
<keyword evidence="4" id="KW-1185">Reference proteome</keyword>
<dbReference type="Proteomes" id="UP000192247">
    <property type="component" value="Unassembled WGS sequence"/>
</dbReference>
<dbReference type="STRING" id="418985.A0A1V9XCI9"/>
<feature type="compositionally biased region" description="Pro residues" evidence="1">
    <location>
        <begin position="80"/>
        <end position="92"/>
    </location>
</feature>
<reference evidence="3 4" key="1">
    <citation type="journal article" date="2017" name="Gigascience">
        <title>Draft genome of the honey bee ectoparasitic mite, Tropilaelaps mercedesae, is shaped by the parasitic life history.</title>
        <authorList>
            <person name="Dong X."/>
            <person name="Armstrong S.D."/>
            <person name="Xia D."/>
            <person name="Makepeace B.L."/>
            <person name="Darby A.C."/>
            <person name="Kadowaki T."/>
        </authorList>
    </citation>
    <scope>NUCLEOTIDE SEQUENCE [LARGE SCALE GENOMIC DNA]</scope>
    <source>
        <strain evidence="3">Wuxi-XJTLU</strain>
    </source>
</reference>
<feature type="region of interest" description="Disordered" evidence="1">
    <location>
        <begin position="1"/>
        <end position="30"/>
    </location>
</feature>
<organism evidence="3 4">
    <name type="scientific">Tropilaelaps mercedesae</name>
    <dbReference type="NCBI Taxonomy" id="418985"/>
    <lineage>
        <taxon>Eukaryota</taxon>
        <taxon>Metazoa</taxon>
        <taxon>Ecdysozoa</taxon>
        <taxon>Arthropoda</taxon>
        <taxon>Chelicerata</taxon>
        <taxon>Arachnida</taxon>
        <taxon>Acari</taxon>
        <taxon>Parasitiformes</taxon>
        <taxon>Mesostigmata</taxon>
        <taxon>Gamasina</taxon>
        <taxon>Dermanyssoidea</taxon>
        <taxon>Laelapidae</taxon>
        <taxon>Tropilaelaps</taxon>
    </lineage>
</organism>
<dbReference type="AlphaFoldDB" id="A0A1V9XCI9"/>